<evidence type="ECO:0000256" key="1">
    <source>
        <dbReference type="ARBA" id="ARBA00023015"/>
    </source>
</evidence>
<keyword evidence="3" id="KW-0804">Transcription</keyword>
<dbReference type="Gene3D" id="1.20.120.530">
    <property type="entry name" value="GntR ligand-binding domain-like"/>
    <property type="match status" value="1"/>
</dbReference>
<protein>
    <submittedName>
        <fullName evidence="5">Transcriptional regulator, GntR family</fullName>
    </submittedName>
</protein>
<dbReference type="STRING" id="1146883.BLASA_1642"/>
<dbReference type="HOGENOM" id="CLU_513660_0_0_11"/>
<keyword evidence="6" id="KW-1185">Reference proteome</keyword>
<dbReference type="Pfam" id="PF13384">
    <property type="entry name" value="HTH_23"/>
    <property type="match status" value="1"/>
</dbReference>
<dbReference type="EMBL" id="FO117623">
    <property type="protein sequence ID" value="CCG02566.1"/>
    <property type="molecule type" value="Genomic_DNA"/>
</dbReference>
<dbReference type="RefSeq" id="WP_014375459.1">
    <property type="nucleotide sequence ID" value="NC_016943.1"/>
</dbReference>
<keyword evidence="1" id="KW-0805">Transcription regulation</keyword>
<dbReference type="PROSITE" id="PS50949">
    <property type="entry name" value="HTH_GNTR"/>
    <property type="match status" value="1"/>
</dbReference>
<dbReference type="GO" id="GO:0003700">
    <property type="term" value="F:DNA-binding transcription factor activity"/>
    <property type="evidence" value="ECO:0007669"/>
    <property type="project" value="InterPro"/>
</dbReference>
<dbReference type="SUPFAM" id="SSF46785">
    <property type="entry name" value="Winged helix' DNA-binding domain"/>
    <property type="match status" value="1"/>
</dbReference>
<evidence type="ECO:0000256" key="3">
    <source>
        <dbReference type="ARBA" id="ARBA00023163"/>
    </source>
</evidence>
<dbReference type="SUPFAM" id="SSF48008">
    <property type="entry name" value="GntR ligand-binding domain-like"/>
    <property type="match status" value="1"/>
</dbReference>
<reference evidence="5 6" key="1">
    <citation type="journal article" date="2012" name="J. Bacteriol.">
        <title>Genome Sequence of Blastococcus saxobsidens DD2, a Stone-Inhabiting Bacterium.</title>
        <authorList>
            <person name="Chouaia B."/>
            <person name="Crotti E."/>
            <person name="Brusetti L."/>
            <person name="Daffonchio D."/>
            <person name="Essoussi I."/>
            <person name="Nouioui I."/>
            <person name="Sbissi I."/>
            <person name="Ghodhbane-Gtari F."/>
            <person name="Gtari M."/>
            <person name="Vacherie B."/>
            <person name="Barbe V."/>
            <person name="Medigue C."/>
            <person name="Gury J."/>
            <person name="Pujic P."/>
            <person name="Normand P."/>
        </authorList>
    </citation>
    <scope>NUCLEOTIDE SEQUENCE [LARGE SCALE GENOMIC DNA]</scope>
    <source>
        <strain evidence="5 6">DD2</strain>
    </source>
</reference>
<proteinExistence type="predicted"/>
<evidence type="ECO:0000313" key="6">
    <source>
        <dbReference type="Proteomes" id="UP000007517"/>
    </source>
</evidence>
<dbReference type="KEGG" id="bsd:BLASA_1642"/>
<dbReference type="InterPro" id="IPR008920">
    <property type="entry name" value="TF_FadR/GntR_C"/>
</dbReference>
<dbReference type="PANTHER" id="PTHR43537:SF24">
    <property type="entry name" value="GLUCONATE OPERON TRANSCRIPTIONAL REPRESSOR"/>
    <property type="match status" value="1"/>
</dbReference>
<dbReference type="PANTHER" id="PTHR43537">
    <property type="entry name" value="TRANSCRIPTIONAL REGULATOR, GNTR FAMILY"/>
    <property type="match status" value="1"/>
</dbReference>
<accession>H6RMD0</accession>
<dbReference type="SMART" id="SM00895">
    <property type="entry name" value="FCD"/>
    <property type="match status" value="1"/>
</dbReference>
<dbReference type="InterPro" id="IPR011711">
    <property type="entry name" value="GntR_C"/>
</dbReference>
<evidence type="ECO:0000256" key="2">
    <source>
        <dbReference type="ARBA" id="ARBA00023125"/>
    </source>
</evidence>
<dbReference type="OrthoDB" id="2375382at2"/>
<dbReference type="InterPro" id="IPR000524">
    <property type="entry name" value="Tscrpt_reg_HTH_GntR"/>
</dbReference>
<dbReference type="AlphaFoldDB" id="H6RMD0"/>
<dbReference type="InterPro" id="IPR036388">
    <property type="entry name" value="WH-like_DNA-bd_sf"/>
</dbReference>
<reference evidence="6" key="2">
    <citation type="submission" date="2012-02" db="EMBL/GenBank/DDBJ databases">
        <title>Complete genome sequence of Blastococcus saxobsidens strain DD2.</title>
        <authorList>
            <person name="Genoscope."/>
        </authorList>
    </citation>
    <scope>NUCLEOTIDE SEQUENCE [LARGE SCALE GENOMIC DNA]</scope>
    <source>
        <strain evidence="6">DD2</strain>
    </source>
</reference>
<dbReference type="Pfam" id="PF00392">
    <property type="entry name" value="GntR"/>
    <property type="match status" value="1"/>
</dbReference>
<feature type="domain" description="HTH gntR-type" evidence="4">
    <location>
        <begin position="302"/>
        <end position="369"/>
    </location>
</feature>
<dbReference type="GO" id="GO:0003677">
    <property type="term" value="F:DNA binding"/>
    <property type="evidence" value="ECO:0007669"/>
    <property type="project" value="UniProtKB-KW"/>
</dbReference>
<sequence length="526" mass="56895">MSDPQLEDLSRDADEAVRLRARLVRDVLSLGPTRAAREHGVTRQTAAKWAQRYRTGGAAQLSRPAHRRRSTQELRRAALTAPLWMPTTKWSSRSIAEALGVSQSFVARAWEEMRSGTPLGDDLTAAMIGRQPAILGLLVTSEAAVVAFQLTPVTRQETPDPPTRGDPAVHRSLRTLLAADLVRPELPATPAAAPRAFWEEVRNAADPDATVMALASDAAPVPAEVSVGGVCRDAHEWLSLFPFLLDRGPLLSPAAALQLEAGLRTWARTPRHAFTWVRPPTPAGSSRGPAMRAAVRHLGPERALADEVVLTIRQGIAEGRLAGGDRVTERYLSGRLRTTRAQVRTAMRLLERDGLLTITTGHAAVVPVLTTNDVVETYAARRALGALVIRAAVRWSPQKRQSVAESLDALERCAVTGNVHRTGDADIAFQDALAHASGLVRIAPMLEVLADHLRMFIAVMGLDYAYPIDAMVRDDRALFEAIDSGDADAAVHRWRIKIDDAAAYMLGQLPAPGPRPTGGKLPGSRT</sequence>
<dbReference type="Gene3D" id="1.10.10.10">
    <property type="entry name" value="Winged helix-like DNA-binding domain superfamily/Winged helix DNA-binding domain"/>
    <property type="match status" value="1"/>
</dbReference>
<dbReference type="Proteomes" id="UP000007517">
    <property type="component" value="Chromosome"/>
</dbReference>
<gene>
    <name evidence="5" type="ordered locus">BLASA_1642</name>
</gene>
<keyword evidence="2" id="KW-0238">DNA-binding</keyword>
<evidence type="ECO:0000313" key="5">
    <source>
        <dbReference type="EMBL" id="CCG02566.1"/>
    </source>
</evidence>
<dbReference type="InterPro" id="IPR036390">
    <property type="entry name" value="WH_DNA-bd_sf"/>
</dbReference>
<name>H6RMD0_BLASD</name>
<dbReference type="eggNOG" id="COG1802">
    <property type="taxonomic scope" value="Bacteria"/>
</dbReference>
<organism evidence="5 6">
    <name type="scientific">Blastococcus saxobsidens (strain DD2)</name>
    <dbReference type="NCBI Taxonomy" id="1146883"/>
    <lineage>
        <taxon>Bacteria</taxon>
        <taxon>Bacillati</taxon>
        <taxon>Actinomycetota</taxon>
        <taxon>Actinomycetes</taxon>
        <taxon>Geodermatophilales</taxon>
        <taxon>Geodermatophilaceae</taxon>
        <taxon>Blastococcus</taxon>
    </lineage>
</organism>
<dbReference type="Pfam" id="PF07729">
    <property type="entry name" value="FCD"/>
    <property type="match status" value="1"/>
</dbReference>
<evidence type="ECO:0000259" key="4">
    <source>
        <dbReference type="PROSITE" id="PS50949"/>
    </source>
</evidence>